<feature type="transmembrane region" description="Helical" evidence="6">
    <location>
        <begin position="337"/>
        <end position="355"/>
    </location>
</feature>
<evidence type="ECO:0000313" key="9">
    <source>
        <dbReference type="Proteomes" id="UP000054248"/>
    </source>
</evidence>
<comment type="subcellular location">
    <subcellularLocation>
        <location evidence="1">Membrane</location>
        <topology evidence="1">Multi-pass membrane protein</topology>
    </subcellularLocation>
</comment>
<accession>A0A0C3QDH4</accession>
<feature type="domain" description="Major facilitator superfamily (MFS) profile" evidence="7">
    <location>
        <begin position="62"/>
        <end position="496"/>
    </location>
</feature>
<name>A0A0C3QDH4_9AGAM</name>
<organism evidence="8 9">
    <name type="scientific">Tulasnella calospora MUT 4182</name>
    <dbReference type="NCBI Taxonomy" id="1051891"/>
    <lineage>
        <taxon>Eukaryota</taxon>
        <taxon>Fungi</taxon>
        <taxon>Dikarya</taxon>
        <taxon>Basidiomycota</taxon>
        <taxon>Agaricomycotina</taxon>
        <taxon>Agaricomycetes</taxon>
        <taxon>Cantharellales</taxon>
        <taxon>Tulasnellaceae</taxon>
        <taxon>Tulasnella</taxon>
    </lineage>
</organism>
<evidence type="ECO:0000256" key="2">
    <source>
        <dbReference type="ARBA" id="ARBA00022448"/>
    </source>
</evidence>
<dbReference type="PANTHER" id="PTHR23504">
    <property type="entry name" value="MAJOR FACILITATOR SUPERFAMILY DOMAIN-CONTAINING PROTEIN 10"/>
    <property type="match status" value="1"/>
</dbReference>
<proteinExistence type="predicted"/>
<dbReference type="Gene3D" id="1.20.1250.20">
    <property type="entry name" value="MFS general substrate transporter like domains"/>
    <property type="match status" value="1"/>
</dbReference>
<feature type="transmembrane region" description="Helical" evidence="6">
    <location>
        <begin position="135"/>
        <end position="153"/>
    </location>
</feature>
<keyword evidence="4 6" id="KW-1133">Transmembrane helix</keyword>
<dbReference type="PROSITE" id="PS50850">
    <property type="entry name" value="MFS"/>
    <property type="match status" value="1"/>
</dbReference>
<dbReference type="GO" id="GO:0016020">
    <property type="term" value="C:membrane"/>
    <property type="evidence" value="ECO:0007669"/>
    <property type="project" value="UniProtKB-SubCell"/>
</dbReference>
<dbReference type="Pfam" id="PF07690">
    <property type="entry name" value="MFS_1"/>
    <property type="match status" value="1"/>
</dbReference>
<dbReference type="EMBL" id="KN822987">
    <property type="protein sequence ID" value="KIO29035.1"/>
    <property type="molecule type" value="Genomic_DNA"/>
</dbReference>
<gene>
    <name evidence="8" type="ORF">M407DRAFT_228685</name>
</gene>
<keyword evidence="5 6" id="KW-0472">Membrane</keyword>
<protein>
    <recommendedName>
        <fullName evidence="7">Major facilitator superfamily (MFS) profile domain-containing protein</fullName>
    </recommendedName>
</protein>
<dbReference type="Proteomes" id="UP000054248">
    <property type="component" value="Unassembled WGS sequence"/>
</dbReference>
<dbReference type="HOGENOM" id="CLU_001265_54_6_1"/>
<dbReference type="InterPro" id="IPR020846">
    <property type="entry name" value="MFS_dom"/>
</dbReference>
<dbReference type="GO" id="GO:0022857">
    <property type="term" value="F:transmembrane transporter activity"/>
    <property type="evidence" value="ECO:0007669"/>
    <property type="project" value="InterPro"/>
</dbReference>
<dbReference type="SUPFAM" id="SSF103473">
    <property type="entry name" value="MFS general substrate transporter"/>
    <property type="match status" value="1"/>
</dbReference>
<reference evidence="9" key="2">
    <citation type="submission" date="2015-01" db="EMBL/GenBank/DDBJ databases">
        <title>Evolutionary Origins and Diversification of the Mycorrhizal Mutualists.</title>
        <authorList>
            <consortium name="DOE Joint Genome Institute"/>
            <consortium name="Mycorrhizal Genomics Consortium"/>
            <person name="Kohler A."/>
            <person name="Kuo A."/>
            <person name="Nagy L.G."/>
            <person name="Floudas D."/>
            <person name="Copeland A."/>
            <person name="Barry K.W."/>
            <person name="Cichocki N."/>
            <person name="Veneault-Fourrey C."/>
            <person name="LaButti K."/>
            <person name="Lindquist E.A."/>
            <person name="Lipzen A."/>
            <person name="Lundell T."/>
            <person name="Morin E."/>
            <person name="Murat C."/>
            <person name="Riley R."/>
            <person name="Ohm R."/>
            <person name="Sun H."/>
            <person name="Tunlid A."/>
            <person name="Henrissat B."/>
            <person name="Grigoriev I.V."/>
            <person name="Hibbett D.S."/>
            <person name="Martin F."/>
        </authorList>
    </citation>
    <scope>NUCLEOTIDE SEQUENCE [LARGE SCALE GENOMIC DNA]</scope>
    <source>
        <strain evidence="9">MUT 4182</strain>
    </source>
</reference>
<evidence type="ECO:0000256" key="6">
    <source>
        <dbReference type="SAM" id="Phobius"/>
    </source>
</evidence>
<evidence type="ECO:0000256" key="5">
    <source>
        <dbReference type="ARBA" id="ARBA00023136"/>
    </source>
</evidence>
<keyword evidence="2" id="KW-0813">Transport</keyword>
<evidence type="ECO:0000256" key="1">
    <source>
        <dbReference type="ARBA" id="ARBA00004141"/>
    </source>
</evidence>
<feature type="transmembrane region" description="Helical" evidence="6">
    <location>
        <begin position="235"/>
        <end position="257"/>
    </location>
</feature>
<keyword evidence="9" id="KW-1185">Reference proteome</keyword>
<sequence length="499" mass="53157">MSDASITPTATTPLVRSKVVKYSSSDDGSSYFPSPEHNALILAGEESSEPSPITPTPLPVRQLATLLIGQMPEPVVATVLFPFINQLVLEIGITGGDERKVGYYAGLIESLFFLSEFCMVLRWGRLSDRYGRKPIILCGLLGLTLSSACFGLSKSFMGLVISRSLAGLLSGNIGVMKSALGEILDPTNIAEGCAMLPVVWSAGATLGPLIGGFLSRPHEKYPALFDNGFWRTYPYFLPCACASLICLAAAVTVGLFFEEALPSPRRLGHQRSSSEETLVEATPEQPPLCEILTRPVVVAISNYAILSLLDIALTALLPLFYSTPISDGGLGFDTPTIGLILGALGLTNGSLQGLFSARVQRYFGIKNVYVGGVFCFFGSWACLPIMNALARTNGIDYRVILLLGLQLSLNIGSNTSFGCTMLFITAAAEKGCLGATNGVSQTVISFMRMVGPAAATSLFALSIERNLMGGTFVYWVLAFSTFIALAVAIPLPKRVLSNL</sequence>
<keyword evidence="3 6" id="KW-0812">Transmembrane</keyword>
<evidence type="ECO:0000313" key="8">
    <source>
        <dbReference type="EMBL" id="KIO29035.1"/>
    </source>
</evidence>
<dbReference type="CDD" id="cd17330">
    <property type="entry name" value="MFS_SLC46_TetA_like"/>
    <property type="match status" value="1"/>
</dbReference>
<dbReference type="OrthoDB" id="419616at2759"/>
<feature type="transmembrane region" description="Helical" evidence="6">
    <location>
        <begin position="472"/>
        <end position="491"/>
    </location>
</feature>
<dbReference type="InterPro" id="IPR011701">
    <property type="entry name" value="MFS"/>
</dbReference>
<feature type="transmembrane region" description="Helical" evidence="6">
    <location>
        <begin position="439"/>
        <end position="460"/>
    </location>
</feature>
<dbReference type="AlphaFoldDB" id="A0A0C3QDH4"/>
<evidence type="ECO:0000259" key="7">
    <source>
        <dbReference type="PROSITE" id="PS50850"/>
    </source>
</evidence>
<dbReference type="InterPro" id="IPR036259">
    <property type="entry name" value="MFS_trans_sf"/>
</dbReference>
<evidence type="ECO:0000256" key="4">
    <source>
        <dbReference type="ARBA" id="ARBA00022989"/>
    </source>
</evidence>
<feature type="transmembrane region" description="Helical" evidence="6">
    <location>
        <begin position="367"/>
        <end position="387"/>
    </location>
</feature>
<feature type="transmembrane region" description="Helical" evidence="6">
    <location>
        <begin position="296"/>
        <end position="317"/>
    </location>
</feature>
<reference evidence="8 9" key="1">
    <citation type="submission" date="2014-04" db="EMBL/GenBank/DDBJ databases">
        <authorList>
            <consortium name="DOE Joint Genome Institute"/>
            <person name="Kuo A."/>
            <person name="Girlanda M."/>
            <person name="Perotto S."/>
            <person name="Kohler A."/>
            <person name="Nagy L.G."/>
            <person name="Floudas D."/>
            <person name="Copeland A."/>
            <person name="Barry K.W."/>
            <person name="Cichocki N."/>
            <person name="Veneault-Fourrey C."/>
            <person name="LaButti K."/>
            <person name="Lindquist E.A."/>
            <person name="Lipzen A."/>
            <person name="Lundell T."/>
            <person name="Morin E."/>
            <person name="Murat C."/>
            <person name="Sun H."/>
            <person name="Tunlid A."/>
            <person name="Henrissat B."/>
            <person name="Grigoriev I.V."/>
            <person name="Hibbett D.S."/>
            <person name="Martin F."/>
            <person name="Nordberg H.P."/>
            <person name="Cantor M.N."/>
            <person name="Hua S.X."/>
        </authorList>
    </citation>
    <scope>NUCLEOTIDE SEQUENCE [LARGE SCALE GENOMIC DNA]</scope>
    <source>
        <strain evidence="8 9">MUT 4182</strain>
    </source>
</reference>
<dbReference type="PANTHER" id="PTHR23504:SF15">
    <property type="entry name" value="MAJOR FACILITATOR SUPERFAMILY (MFS) PROFILE DOMAIN-CONTAINING PROTEIN"/>
    <property type="match status" value="1"/>
</dbReference>
<evidence type="ECO:0000256" key="3">
    <source>
        <dbReference type="ARBA" id="ARBA00022692"/>
    </source>
</evidence>